<dbReference type="RefSeq" id="WP_047233294.1">
    <property type="nucleotide sequence ID" value="NZ_JNBQ01000016.1"/>
</dbReference>
<name>A0A0H2KME4_9MICO</name>
<dbReference type="Proteomes" id="UP000035265">
    <property type="component" value="Unassembled WGS sequence"/>
</dbReference>
<feature type="domain" description="UspA" evidence="2">
    <location>
        <begin position="150"/>
        <end position="285"/>
    </location>
</feature>
<dbReference type="InterPro" id="IPR006016">
    <property type="entry name" value="UspA"/>
</dbReference>
<dbReference type="CDD" id="cd00293">
    <property type="entry name" value="USP-like"/>
    <property type="match status" value="1"/>
</dbReference>
<protein>
    <recommendedName>
        <fullName evidence="2">UspA domain-containing protein</fullName>
    </recommendedName>
</protein>
<accession>A0A0H2KME4</accession>
<gene>
    <name evidence="3" type="ORF">FB00_13090</name>
</gene>
<organism evidence="3 4">
    <name type="scientific">Cellulosimicrobium funkei</name>
    <dbReference type="NCBI Taxonomy" id="264251"/>
    <lineage>
        <taxon>Bacteria</taxon>
        <taxon>Bacillati</taxon>
        <taxon>Actinomycetota</taxon>
        <taxon>Actinomycetes</taxon>
        <taxon>Micrococcales</taxon>
        <taxon>Promicromonosporaceae</taxon>
        <taxon>Cellulosimicrobium</taxon>
    </lineage>
</organism>
<evidence type="ECO:0000313" key="4">
    <source>
        <dbReference type="Proteomes" id="UP000035265"/>
    </source>
</evidence>
<dbReference type="AlphaFoldDB" id="A0A0H2KME4"/>
<keyword evidence="4" id="KW-1185">Reference proteome</keyword>
<comment type="caution">
    <text evidence="3">The sequence shown here is derived from an EMBL/GenBank/DDBJ whole genome shotgun (WGS) entry which is preliminary data.</text>
</comment>
<dbReference type="Pfam" id="PF00582">
    <property type="entry name" value="Usp"/>
    <property type="match status" value="2"/>
</dbReference>
<reference evidence="3 4" key="1">
    <citation type="submission" date="2014-05" db="EMBL/GenBank/DDBJ databases">
        <title>Cellulosimicrobium funkei U11 genome.</title>
        <authorList>
            <person name="Hu C."/>
            <person name="Gong Y."/>
            <person name="Wan W."/>
            <person name="Jiang M."/>
        </authorList>
    </citation>
    <scope>NUCLEOTIDE SEQUENCE [LARGE SCALE GENOMIC DNA]</scope>
    <source>
        <strain evidence="3 4">U11</strain>
    </source>
</reference>
<dbReference type="InterPro" id="IPR006015">
    <property type="entry name" value="Universal_stress_UspA"/>
</dbReference>
<comment type="similarity">
    <text evidence="1">Belongs to the universal stress protein A family.</text>
</comment>
<evidence type="ECO:0000256" key="1">
    <source>
        <dbReference type="ARBA" id="ARBA00008791"/>
    </source>
</evidence>
<dbReference type="Gene3D" id="3.40.50.620">
    <property type="entry name" value="HUPs"/>
    <property type="match status" value="2"/>
</dbReference>
<evidence type="ECO:0000313" key="3">
    <source>
        <dbReference type="EMBL" id="KLN34343.1"/>
    </source>
</evidence>
<dbReference type="STRING" id="264251.FB00_13090"/>
<dbReference type="PRINTS" id="PR01438">
    <property type="entry name" value="UNVRSLSTRESS"/>
</dbReference>
<dbReference type="PANTHER" id="PTHR46268">
    <property type="entry name" value="STRESS RESPONSE PROTEIN NHAX"/>
    <property type="match status" value="1"/>
</dbReference>
<dbReference type="PANTHER" id="PTHR46268:SF6">
    <property type="entry name" value="UNIVERSAL STRESS PROTEIN UP12"/>
    <property type="match status" value="1"/>
</dbReference>
<dbReference type="EMBL" id="JNBQ01000016">
    <property type="protein sequence ID" value="KLN34343.1"/>
    <property type="molecule type" value="Genomic_DNA"/>
</dbReference>
<dbReference type="PATRIC" id="fig|264251.5.peg.2663"/>
<feature type="domain" description="UspA" evidence="2">
    <location>
        <begin position="9"/>
        <end position="130"/>
    </location>
</feature>
<dbReference type="SUPFAM" id="SSF52402">
    <property type="entry name" value="Adenine nucleotide alpha hydrolases-like"/>
    <property type="match status" value="2"/>
</dbReference>
<dbReference type="InterPro" id="IPR014729">
    <property type="entry name" value="Rossmann-like_a/b/a_fold"/>
</dbReference>
<sequence>MSTMSGNDIVVGVDGSPASLHAALWAARTAARHGQDVTLLSAVDDSDVRPSRRAEELASRTAHARDVLRTTTAHLDHVYPGHPYLHTEIAPGDVAAAVRDRVGAAPMVVVGRNVQHIERSTLGATATRLALAGRGVTVVVLAIAITDTPHHVVLALSDEDRQDDLVRYAVEEARLAGCPLRVVHAVQTPALVHALYEDWGAGEPWKSVATSRISAMVTPVAARAGVHTFLYVAEGPVADKVLSQVSTKDVLVVGGRHHHPATARALGSVADRLLRRSPGTVIVVHPSRRDR</sequence>
<proteinExistence type="inferred from homology"/>
<evidence type="ECO:0000259" key="2">
    <source>
        <dbReference type="Pfam" id="PF00582"/>
    </source>
</evidence>